<dbReference type="AlphaFoldDB" id="A0A1A9RX76"/>
<dbReference type="STRING" id="1795827.A7P95_05455"/>
<evidence type="ECO:0000313" key="2">
    <source>
        <dbReference type="EMBL" id="OAM28408.1"/>
    </source>
</evidence>
<dbReference type="EMBL" id="LXSL01000018">
    <property type="protein sequence ID" value="OAM28408.1"/>
    <property type="molecule type" value="Genomic_DNA"/>
</dbReference>
<keyword evidence="1" id="KW-0812">Transmembrane</keyword>
<dbReference type="RefSeq" id="WP_067592378.1">
    <property type="nucleotide sequence ID" value="NZ_LXSL01000018.1"/>
</dbReference>
<keyword evidence="1" id="KW-0472">Membrane</keyword>
<sequence length="293" mass="31990">MHKREDDRYAPPLSVAEEADVVANVEAGRLPAWRAFVWFGTAWALFWQRAGWWFGLVLAWTILSSVLAALAELITPTLISFFPAVHDFAVVFATAGAAYAAERVGRKVRVDWRAGLVVLVRCAGALALLGLLNVVFDQLLLRVEGLLGIYVVNMRGKPSSLLSGAADWIMYWNWLFFILAYLLPNGVAPVLVVCRRAGVARAWAAGWRGVGRNAGGVALAVVLATLLGLAVRVVLGIAVALAQPKVISIAAMDTVPPVWLWRIVALADNMFGLFLMLVLYAACRDVFFEKKDE</sequence>
<feature type="transmembrane region" description="Helical" evidence="1">
    <location>
        <begin position="171"/>
        <end position="194"/>
    </location>
</feature>
<proteinExistence type="predicted"/>
<evidence type="ECO:0000313" key="3">
    <source>
        <dbReference type="Proteomes" id="UP000077885"/>
    </source>
</evidence>
<organism evidence="2 3">
    <name type="scientific">Eikenella longinqua</name>
    <dbReference type="NCBI Taxonomy" id="1795827"/>
    <lineage>
        <taxon>Bacteria</taxon>
        <taxon>Pseudomonadati</taxon>
        <taxon>Pseudomonadota</taxon>
        <taxon>Betaproteobacteria</taxon>
        <taxon>Neisseriales</taxon>
        <taxon>Neisseriaceae</taxon>
        <taxon>Eikenella</taxon>
    </lineage>
</organism>
<feature type="transmembrane region" description="Helical" evidence="1">
    <location>
        <begin position="259"/>
        <end position="283"/>
    </location>
</feature>
<name>A0A1A9RX76_9NEIS</name>
<gene>
    <name evidence="2" type="ORF">A7P95_05455</name>
</gene>
<feature type="transmembrane region" description="Helical" evidence="1">
    <location>
        <begin position="52"/>
        <end position="71"/>
    </location>
</feature>
<dbReference type="OrthoDB" id="8611618at2"/>
<feature type="transmembrane region" description="Helical" evidence="1">
    <location>
        <begin position="77"/>
        <end position="100"/>
    </location>
</feature>
<evidence type="ECO:0000256" key="1">
    <source>
        <dbReference type="SAM" id="Phobius"/>
    </source>
</evidence>
<keyword evidence="3" id="KW-1185">Reference proteome</keyword>
<comment type="caution">
    <text evidence="2">The sequence shown here is derived from an EMBL/GenBank/DDBJ whole genome shotgun (WGS) entry which is preliminary data.</text>
</comment>
<protein>
    <recommendedName>
        <fullName evidence="4">Transmembrane protein</fullName>
    </recommendedName>
</protein>
<feature type="transmembrane region" description="Helical" evidence="1">
    <location>
        <begin position="215"/>
        <end position="239"/>
    </location>
</feature>
<keyword evidence="1" id="KW-1133">Transmembrane helix</keyword>
<accession>A0A1A9RX76</accession>
<reference evidence="3" key="1">
    <citation type="submission" date="2016-05" db="EMBL/GenBank/DDBJ databases">
        <title>Draft genome of Corynebacterium afermentans subsp. afermentans LCDC 88199T.</title>
        <authorList>
            <person name="Bernier A.-M."/>
            <person name="Bernard K."/>
        </authorList>
    </citation>
    <scope>NUCLEOTIDE SEQUENCE [LARGE SCALE GENOMIC DNA]</scope>
    <source>
        <strain evidence="3">NML02-A-017</strain>
    </source>
</reference>
<dbReference type="Proteomes" id="UP000077885">
    <property type="component" value="Unassembled WGS sequence"/>
</dbReference>
<evidence type="ECO:0008006" key="4">
    <source>
        <dbReference type="Google" id="ProtNLM"/>
    </source>
</evidence>
<feature type="transmembrane region" description="Helical" evidence="1">
    <location>
        <begin position="112"/>
        <end position="136"/>
    </location>
</feature>